<dbReference type="InterPro" id="IPR022622">
    <property type="entry name" value="DUF3492"/>
</dbReference>
<proteinExistence type="predicted"/>
<sequence length="56" mass="5952">MLLIVDSGYPFHIGGVGTVVDQLLAANPELSFGIVHLYPPLRDTCVSALDRRGVTG</sequence>
<feature type="domain" description="DUF3492" evidence="1">
    <location>
        <begin position="2"/>
        <end position="42"/>
    </location>
</feature>
<comment type="caution">
    <text evidence="2">The sequence shown here is derived from an EMBL/GenBank/DDBJ whole genome shotgun (WGS) entry which is preliminary data.</text>
</comment>
<organism evidence="2 3">
    <name type="scientific">Corynebacterium marambiense</name>
    <dbReference type="NCBI Taxonomy" id="2765364"/>
    <lineage>
        <taxon>Bacteria</taxon>
        <taxon>Bacillati</taxon>
        <taxon>Actinomycetota</taxon>
        <taxon>Actinomycetes</taxon>
        <taxon>Mycobacteriales</taxon>
        <taxon>Corynebacteriaceae</taxon>
        <taxon>Corynebacterium</taxon>
    </lineage>
</organism>
<evidence type="ECO:0000313" key="3">
    <source>
        <dbReference type="Proteomes" id="UP000625574"/>
    </source>
</evidence>
<protein>
    <submittedName>
        <fullName evidence="2">DUF3492 domain-containing protein</fullName>
    </submittedName>
</protein>
<dbReference type="Proteomes" id="UP000625574">
    <property type="component" value="Unassembled WGS sequence"/>
</dbReference>
<dbReference type="Pfam" id="PF11997">
    <property type="entry name" value="DUF3492"/>
    <property type="match status" value="1"/>
</dbReference>
<dbReference type="RefSeq" id="WP_198734871.1">
    <property type="nucleotide sequence ID" value="NZ_JAEIOT010000004.1"/>
</dbReference>
<evidence type="ECO:0000313" key="2">
    <source>
        <dbReference type="EMBL" id="MBI8999400.1"/>
    </source>
</evidence>
<reference evidence="2 3" key="1">
    <citation type="submission" date="2020-12" db="EMBL/GenBank/DDBJ databases">
        <title>Genome public.</title>
        <authorList>
            <person name="Sun Q."/>
        </authorList>
    </citation>
    <scope>NUCLEOTIDE SEQUENCE [LARGE SCALE GENOMIC DNA]</scope>
    <source>
        <strain evidence="2 3">CCM 8864</strain>
    </source>
</reference>
<gene>
    <name evidence="2" type="ORF">JDV76_00170</name>
</gene>
<dbReference type="EMBL" id="JAEIOT010000004">
    <property type="protein sequence ID" value="MBI8999400.1"/>
    <property type="molecule type" value="Genomic_DNA"/>
</dbReference>
<name>A0ABS0VRJ6_9CORY</name>
<keyword evidence="3" id="KW-1185">Reference proteome</keyword>
<accession>A0ABS0VRJ6</accession>
<evidence type="ECO:0000259" key="1">
    <source>
        <dbReference type="Pfam" id="PF11997"/>
    </source>
</evidence>